<accession>A0ABU3PYI0</accession>
<gene>
    <name evidence="1" type="ORF">RDV89_14440</name>
</gene>
<dbReference type="InterPro" id="IPR052922">
    <property type="entry name" value="Cytidylate_Kinase-2"/>
</dbReference>
<dbReference type="EMBL" id="JAVYII010000006">
    <property type="protein sequence ID" value="MDT9594279.1"/>
    <property type="molecule type" value="Genomic_DNA"/>
</dbReference>
<reference evidence="1 2" key="1">
    <citation type="submission" date="2023-08" db="EMBL/GenBank/DDBJ databases">
        <title>Nocardioides seae sp. nov., a bacterium isolated from a soil.</title>
        <authorList>
            <person name="Wang X."/>
        </authorList>
    </citation>
    <scope>NUCLEOTIDE SEQUENCE [LARGE SCALE GENOMIC DNA]</scope>
    <source>
        <strain evidence="1 2">YZH12</strain>
    </source>
</reference>
<proteinExistence type="predicted"/>
<organism evidence="1 2">
    <name type="scientific">Nocardioides imazamoxiresistens</name>
    <dbReference type="NCBI Taxonomy" id="3231893"/>
    <lineage>
        <taxon>Bacteria</taxon>
        <taxon>Bacillati</taxon>
        <taxon>Actinomycetota</taxon>
        <taxon>Actinomycetes</taxon>
        <taxon>Propionibacteriales</taxon>
        <taxon>Nocardioidaceae</taxon>
        <taxon>Nocardioides</taxon>
    </lineage>
</organism>
<dbReference type="Proteomes" id="UP001268542">
    <property type="component" value="Unassembled WGS sequence"/>
</dbReference>
<keyword evidence="2" id="KW-1185">Reference proteome</keyword>
<protein>
    <submittedName>
        <fullName evidence="1">AAA family ATPase</fullName>
    </submittedName>
</protein>
<dbReference type="PANTHER" id="PTHR37816">
    <property type="entry name" value="YALI0E33011P"/>
    <property type="match status" value="1"/>
</dbReference>
<name>A0ABU3PYI0_9ACTN</name>
<comment type="caution">
    <text evidence="1">The sequence shown here is derived from an EMBL/GenBank/DDBJ whole genome shotgun (WGS) entry which is preliminary data.</text>
</comment>
<dbReference type="PANTHER" id="PTHR37816:SF1">
    <property type="entry name" value="TOXIN"/>
    <property type="match status" value="1"/>
</dbReference>
<dbReference type="Gene3D" id="3.40.50.300">
    <property type="entry name" value="P-loop containing nucleotide triphosphate hydrolases"/>
    <property type="match status" value="1"/>
</dbReference>
<evidence type="ECO:0000313" key="1">
    <source>
        <dbReference type="EMBL" id="MDT9594279.1"/>
    </source>
</evidence>
<dbReference type="RefSeq" id="WP_315733865.1">
    <property type="nucleotide sequence ID" value="NZ_JAVYII010000006.1"/>
</dbReference>
<dbReference type="SUPFAM" id="SSF52540">
    <property type="entry name" value="P-loop containing nucleoside triphosphate hydrolases"/>
    <property type="match status" value="1"/>
</dbReference>
<dbReference type="InterPro" id="IPR027417">
    <property type="entry name" value="P-loop_NTPase"/>
</dbReference>
<sequence>MLLNDPSPGAAGTPGRPRRFAVAGVSGVGKTTLARGIAARLGVPHTETDALFHGPGWTPRPEFLDDVRAAVAEDAWVMEWLYSAARPVIAGRADVLVWLDLPTRVTMTRVVRRTLGRRLRRTVLWNGNVEQPLHRVLRDPDHIVRWAWRTRHKLRDGLVATTLAQHPHLQVVWLRSRREAVAWLDALGR</sequence>
<evidence type="ECO:0000313" key="2">
    <source>
        <dbReference type="Proteomes" id="UP001268542"/>
    </source>
</evidence>